<evidence type="ECO:0000313" key="3">
    <source>
        <dbReference type="Proteomes" id="UP001596139"/>
    </source>
</evidence>
<evidence type="ECO:0000313" key="2">
    <source>
        <dbReference type="EMBL" id="MFC6064060.1"/>
    </source>
</evidence>
<feature type="chain" id="PRO_5046950615" description="Ricin B lectin domain-containing protein" evidence="1">
    <location>
        <begin position="30"/>
        <end position="182"/>
    </location>
</feature>
<dbReference type="Proteomes" id="UP001596139">
    <property type="component" value="Unassembled WGS sequence"/>
</dbReference>
<evidence type="ECO:0008006" key="4">
    <source>
        <dbReference type="Google" id="ProtNLM"/>
    </source>
</evidence>
<dbReference type="EMBL" id="JBHSPX010000004">
    <property type="protein sequence ID" value="MFC6064060.1"/>
    <property type="molecule type" value="Genomic_DNA"/>
</dbReference>
<evidence type="ECO:0000256" key="1">
    <source>
        <dbReference type="SAM" id="SignalP"/>
    </source>
</evidence>
<reference evidence="3" key="1">
    <citation type="journal article" date="2019" name="Int. J. Syst. Evol. Microbiol.">
        <title>The Global Catalogue of Microorganisms (GCM) 10K type strain sequencing project: providing services to taxonomists for standard genome sequencing and annotation.</title>
        <authorList>
            <consortium name="The Broad Institute Genomics Platform"/>
            <consortium name="The Broad Institute Genome Sequencing Center for Infectious Disease"/>
            <person name="Wu L."/>
            <person name="Ma J."/>
        </authorList>
    </citation>
    <scope>NUCLEOTIDE SEQUENCE [LARGE SCALE GENOMIC DNA]</scope>
    <source>
        <strain evidence="3">CGMCC 1.15180</strain>
    </source>
</reference>
<dbReference type="InterPro" id="IPR035992">
    <property type="entry name" value="Ricin_B-like_lectins"/>
</dbReference>
<name>A0ABW1MK75_9ACTN</name>
<keyword evidence="3" id="KW-1185">Reference proteome</keyword>
<keyword evidence="1" id="KW-0732">Signal</keyword>
<organism evidence="2 3">
    <name type="scientific">Streptomyces ochraceiscleroticus</name>
    <dbReference type="NCBI Taxonomy" id="47761"/>
    <lineage>
        <taxon>Bacteria</taxon>
        <taxon>Bacillati</taxon>
        <taxon>Actinomycetota</taxon>
        <taxon>Actinomycetes</taxon>
        <taxon>Kitasatosporales</taxon>
        <taxon>Streptomycetaceae</taxon>
        <taxon>Streptomyces</taxon>
    </lineage>
</organism>
<accession>A0ABW1MK75</accession>
<dbReference type="RefSeq" id="WP_157848829.1">
    <property type="nucleotide sequence ID" value="NZ_JBHSPX010000004.1"/>
</dbReference>
<feature type="signal peptide" evidence="1">
    <location>
        <begin position="1"/>
        <end position="29"/>
    </location>
</feature>
<sequence>MRFPKTRTALLVAGGGLLSIALVTSTATAAPQREAVHTPDVSLAEGGFPNGQFTIQSIGSRGDCLSGSYRLERCAKPASKDQQWQTAGYSLGGQMLRNLETGQCITFAPVGDGKGHYPLRHSVCNQNLARGFALDSQKLATPYKTGEYDNYACLYSRDDGWAEATRSCRQSGPELKWRVGAT</sequence>
<dbReference type="SUPFAM" id="SSF50370">
    <property type="entry name" value="Ricin B-like lectins"/>
    <property type="match status" value="1"/>
</dbReference>
<comment type="caution">
    <text evidence="2">The sequence shown here is derived from an EMBL/GenBank/DDBJ whole genome shotgun (WGS) entry which is preliminary data.</text>
</comment>
<proteinExistence type="predicted"/>
<gene>
    <name evidence="2" type="ORF">ACFP4F_16090</name>
</gene>
<protein>
    <recommendedName>
        <fullName evidence="4">Ricin B lectin domain-containing protein</fullName>
    </recommendedName>
</protein>